<name>A0A820DGE9_9BILA</name>
<gene>
    <name evidence="2" type="ORF">OXD698_LOCUS42426</name>
</gene>
<evidence type="ECO:0000313" key="3">
    <source>
        <dbReference type="Proteomes" id="UP000663844"/>
    </source>
</evidence>
<dbReference type="AlphaFoldDB" id="A0A820DGE9"/>
<accession>A0A820DGE9</accession>
<keyword evidence="1" id="KW-0472">Membrane</keyword>
<dbReference type="EMBL" id="CAJOAZ010011088">
    <property type="protein sequence ID" value="CAF4231514.1"/>
    <property type="molecule type" value="Genomic_DNA"/>
</dbReference>
<comment type="caution">
    <text evidence="2">The sequence shown here is derived from an EMBL/GenBank/DDBJ whole genome shotgun (WGS) entry which is preliminary data.</text>
</comment>
<keyword evidence="1" id="KW-0812">Transmembrane</keyword>
<feature type="transmembrane region" description="Helical" evidence="1">
    <location>
        <begin position="12"/>
        <end position="34"/>
    </location>
</feature>
<evidence type="ECO:0000313" key="2">
    <source>
        <dbReference type="EMBL" id="CAF4231514.1"/>
    </source>
</evidence>
<sequence>MVDVTTIQPGTVFAWFMLFMVLRRIVLLVVAGIAGR</sequence>
<dbReference type="Proteomes" id="UP000663844">
    <property type="component" value="Unassembled WGS sequence"/>
</dbReference>
<evidence type="ECO:0000256" key="1">
    <source>
        <dbReference type="SAM" id="Phobius"/>
    </source>
</evidence>
<reference evidence="2" key="1">
    <citation type="submission" date="2021-02" db="EMBL/GenBank/DDBJ databases">
        <authorList>
            <person name="Nowell W R."/>
        </authorList>
    </citation>
    <scope>NUCLEOTIDE SEQUENCE</scope>
</reference>
<protein>
    <submittedName>
        <fullName evidence="2">Uncharacterized protein</fullName>
    </submittedName>
</protein>
<proteinExistence type="predicted"/>
<keyword evidence="1" id="KW-1133">Transmembrane helix</keyword>
<feature type="non-terminal residue" evidence="2">
    <location>
        <position position="36"/>
    </location>
</feature>
<organism evidence="2 3">
    <name type="scientific">Adineta steineri</name>
    <dbReference type="NCBI Taxonomy" id="433720"/>
    <lineage>
        <taxon>Eukaryota</taxon>
        <taxon>Metazoa</taxon>
        <taxon>Spiralia</taxon>
        <taxon>Gnathifera</taxon>
        <taxon>Rotifera</taxon>
        <taxon>Eurotatoria</taxon>
        <taxon>Bdelloidea</taxon>
        <taxon>Adinetida</taxon>
        <taxon>Adinetidae</taxon>
        <taxon>Adineta</taxon>
    </lineage>
</organism>